<dbReference type="PANTHER" id="PTHR43133:SF51">
    <property type="entry name" value="RNA POLYMERASE SIGMA FACTOR"/>
    <property type="match status" value="1"/>
</dbReference>
<gene>
    <name evidence="9" type="ORF">DW064_05315</name>
</gene>
<reference evidence="9 10" key="1">
    <citation type="submission" date="2018-08" db="EMBL/GenBank/DDBJ databases">
        <title>A genome reference for cultivated species of the human gut microbiota.</title>
        <authorList>
            <person name="Zou Y."/>
            <person name="Xue W."/>
            <person name="Luo G."/>
        </authorList>
    </citation>
    <scope>NUCLEOTIDE SEQUENCE [LARGE SCALE GENOMIC DNA]</scope>
    <source>
        <strain evidence="9 10">AF43-2</strain>
    </source>
</reference>
<comment type="caution">
    <text evidence="9">The sequence shown here is derived from an EMBL/GenBank/DDBJ whole genome shotgun (WGS) entry which is preliminary data.</text>
</comment>
<keyword evidence="3 6" id="KW-0731">Sigma factor</keyword>
<dbReference type="Gene3D" id="1.10.1740.10">
    <property type="match status" value="1"/>
</dbReference>
<evidence type="ECO:0000313" key="9">
    <source>
        <dbReference type="EMBL" id="RHK49075.1"/>
    </source>
</evidence>
<dbReference type="InterPro" id="IPR013325">
    <property type="entry name" value="RNA_pol_sigma_r2"/>
</dbReference>
<dbReference type="Pfam" id="PF08281">
    <property type="entry name" value="Sigma70_r4_2"/>
    <property type="match status" value="1"/>
</dbReference>
<dbReference type="SUPFAM" id="SSF88946">
    <property type="entry name" value="Sigma2 domain of RNA polymerase sigma factors"/>
    <property type="match status" value="1"/>
</dbReference>
<proteinExistence type="inferred from homology"/>
<dbReference type="Gene3D" id="1.10.10.10">
    <property type="entry name" value="Winged helix-like DNA-binding domain superfamily/Winged helix DNA-binding domain"/>
    <property type="match status" value="1"/>
</dbReference>
<accession>A0AA92V6N4</accession>
<evidence type="ECO:0000259" key="8">
    <source>
        <dbReference type="Pfam" id="PF08281"/>
    </source>
</evidence>
<name>A0AA92V6N4_9BACT</name>
<comment type="similarity">
    <text evidence="1 6">Belongs to the sigma-70 factor family. ECF subfamily.</text>
</comment>
<dbReference type="Pfam" id="PF04542">
    <property type="entry name" value="Sigma70_r2"/>
    <property type="match status" value="1"/>
</dbReference>
<protein>
    <recommendedName>
        <fullName evidence="6">RNA polymerase sigma factor</fullName>
    </recommendedName>
</protein>
<sequence>MINDKELLAMIRDPKTQREGFAVLVSQYSEPLYWKVRHIVLDHDDADDVLQNAFVKAWTNLDSFQGKSSLSTWLYRIAINEALDFLRRKKQMVNVSTEDEPGLASRLLADDYFDGDQIQAELQEAVAQLPDVQRTVFTLKYYDNMKYSEMSKVLSTSEGALKASYHLAVKKIIVFSIVRIKPFRLVFVYLIKYKRKE</sequence>
<dbReference type="InterPro" id="IPR014284">
    <property type="entry name" value="RNA_pol_sigma-70_dom"/>
</dbReference>
<evidence type="ECO:0000256" key="1">
    <source>
        <dbReference type="ARBA" id="ARBA00010641"/>
    </source>
</evidence>
<dbReference type="InterPro" id="IPR039425">
    <property type="entry name" value="RNA_pol_sigma-70-like"/>
</dbReference>
<keyword evidence="5 6" id="KW-0804">Transcription</keyword>
<keyword evidence="4 6" id="KW-0238">DNA-binding</keyword>
<dbReference type="InterPro" id="IPR036388">
    <property type="entry name" value="WH-like_DNA-bd_sf"/>
</dbReference>
<dbReference type="InterPro" id="IPR013249">
    <property type="entry name" value="RNA_pol_sigma70_r4_t2"/>
</dbReference>
<dbReference type="PROSITE" id="PS01063">
    <property type="entry name" value="SIGMA70_ECF"/>
    <property type="match status" value="1"/>
</dbReference>
<dbReference type="AlphaFoldDB" id="A0AA92V6N4"/>
<dbReference type="EMBL" id="QRNN01000014">
    <property type="protein sequence ID" value="RHK49075.1"/>
    <property type="molecule type" value="Genomic_DNA"/>
</dbReference>
<evidence type="ECO:0000256" key="5">
    <source>
        <dbReference type="ARBA" id="ARBA00023163"/>
    </source>
</evidence>
<keyword evidence="2 6" id="KW-0805">Transcription regulation</keyword>
<dbReference type="InterPro" id="IPR013324">
    <property type="entry name" value="RNA_pol_sigma_r3/r4-like"/>
</dbReference>
<dbReference type="PANTHER" id="PTHR43133">
    <property type="entry name" value="RNA POLYMERASE ECF-TYPE SIGMA FACTO"/>
    <property type="match status" value="1"/>
</dbReference>
<feature type="domain" description="RNA polymerase sigma-70 region 2" evidence="7">
    <location>
        <begin position="24"/>
        <end position="90"/>
    </location>
</feature>
<dbReference type="InterPro" id="IPR007627">
    <property type="entry name" value="RNA_pol_sigma70_r2"/>
</dbReference>
<dbReference type="GO" id="GO:0016987">
    <property type="term" value="F:sigma factor activity"/>
    <property type="evidence" value="ECO:0007669"/>
    <property type="project" value="UniProtKB-KW"/>
</dbReference>
<evidence type="ECO:0000313" key="10">
    <source>
        <dbReference type="Proteomes" id="UP000284562"/>
    </source>
</evidence>
<dbReference type="GO" id="GO:0006352">
    <property type="term" value="P:DNA-templated transcription initiation"/>
    <property type="evidence" value="ECO:0007669"/>
    <property type="project" value="InterPro"/>
</dbReference>
<dbReference type="GO" id="GO:0003677">
    <property type="term" value="F:DNA binding"/>
    <property type="evidence" value="ECO:0007669"/>
    <property type="project" value="UniProtKB-KW"/>
</dbReference>
<feature type="domain" description="RNA polymerase sigma factor 70 region 4 type 2" evidence="8">
    <location>
        <begin position="120"/>
        <end position="172"/>
    </location>
</feature>
<dbReference type="SUPFAM" id="SSF88659">
    <property type="entry name" value="Sigma3 and sigma4 domains of RNA polymerase sigma factors"/>
    <property type="match status" value="1"/>
</dbReference>
<dbReference type="InterPro" id="IPR000838">
    <property type="entry name" value="RNA_pol_sigma70_ECF_CS"/>
</dbReference>
<evidence type="ECO:0000256" key="4">
    <source>
        <dbReference type="ARBA" id="ARBA00023125"/>
    </source>
</evidence>
<evidence type="ECO:0000259" key="7">
    <source>
        <dbReference type="Pfam" id="PF04542"/>
    </source>
</evidence>
<organism evidence="9 10">
    <name type="scientific">Segatella copri</name>
    <dbReference type="NCBI Taxonomy" id="165179"/>
    <lineage>
        <taxon>Bacteria</taxon>
        <taxon>Pseudomonadati</taxon>
        <taxon>Bacteroidota</taxon>
        <taxon>Bacteroidia</taxon>
        <taxon>Bacteroidales</taxon>
        <taxon>Prevotellaceae</taxon>
        <taxon>Segatella</taxon>
    </lineage>
</organism>
<evidence type="ECO:0000256" key="2">
    <source>
        <dbReference type="ARBA" id="ARBA00023015"/>
    </source>
</evidence>
<dbReference type="Proteomes" id="UP000284562">
    <property type="component" value="Unassembled WGS sequence"/>
</dbReference>
<evidence type="ECO:0000256" key="6">
    <source>
        <dbReference type="RuleBase" id="RU000716"/>
    </source>
</evidence>
<evidence type="ECO:0000256" key="3">
    <source>
        <dbReference type="ARBA" id="ARBA00023082"/>
    </source>
</evidence>
<dbReference type="NCBIfam" id="TIGR02937">
    <property type="entry name" value="sigma70-ECF"/>
    <property type="match status" value="1"/>
</dbReference>